<dbReference type="STRING" id="762903.Pedsa_3833"/>
<gene>
    <name evidence="2" type="ordered locus">Pedsa_3833</name>
</gene>
<dbReference type="InterPro" id="IPR014922">
    <property type="entry name" value="YdhG-like"/>
</dbReference>
<dbReference type="Proteomes" id="UP000000310">
    <property type="component" value="Chromosome"/>
</dbReference>
<dbReference type="eggNOG" id="COG5646">
    <property type="taxonomic scope" value="Bacteria"/>
</dbReference>
<organism evidence="2 3">
    <name type="scientific">Pseudopedobacter saltans (strain ATCC 51119 / DSM 12145 / JCM 21818 / CCUG 39354 / LMG 10337 / NBRC 100064 / NCIMB 13643)</name>
    <name type="common">Pedobacter saltans</name>
    <dbReference type="NCBI Taxonomy" id="762903"/>
    <lineage>
        <taxon>Bacteria</taxon>
        <taxon>Pseudomonadati</taxon>
        <taxon>Bacteroidota</taxon>
        <taxon>Sphingobacteriia</taxon>
        <taxon>Sphingobacteriales</taxon>
        <taxon>Sphingobacteriaceae</taxon>
        <taxon>Pseudopedobacter</taxon>
    </lineage>
</organism>
<dbReference type="KEGG" id="psn:Pedsa_3833"/>
<protein>
    <recommendedName>
        <fullName evidence="1">YdhG-like domain-containing protein</fullName>
    </recommendedName>
</protein>
<dbReference type="EMBL" id="CP002545">
    <property type="protein sequence ID" value="ADY54361.1"/>
    <property type="molecule type" value="Genomic_DNA"/>
</dbReference>
<evidence type="ECO:0000313" key="3">
    <source>
        <dbReference type="Proteomes" id="UP000000310"/>
    </source>
</evidence>
<dbReference type="OrthoDB" id="9811812at2"/>
<dbReference type="SUPFAM" id="SSF159888">
    <property type="entry name" value="YdhG-like"/>
    <property type="match status" value="1"/>
</dbReference>
<dbReference type="RefSeq" id="WP_013634841.1">
    <property type="nucleotide sequence ID" value="NC_015177.1"/>
</dbReference>
<dbReference type="HOGENOM" id="CLU_120974_1_0_10"/>
<accession>F0S788</accession>
<evidence type="ECO:0000259" key="1">
    <source>
        <dbReference type="Pfam" id="PF08818"/>
    </source>
</evidence>
<reference evidence="2 3" key="1">
    <citation type="journal article" date="2011" name="Stand. Genomic Sci.">
        <title>Complete genome sequence of the gliding, heparinolytic Pedobacter saltans type strain (113).</title>
        <authorList>
            <person name="Liolios K."/>
            <person name="Sikorski J."/>
            <person name="Lu M."/>
            <person name="Nolan M."/>
            <person name="Lapidus A."/>
            <person name="Lucas S."/>
            <person name="Hammon N."/>
            <person name="Deshpande S."/>
            <person name="Cheng J.F."/>
            <person name="Tapia R."/>
            <person name="Han C."/>
            <person name="Goodwin L."/>
            <person name="Pitluck S."/>
            <person name="Huntemann M."/>
            <person name="Ivanova N."/>
            <person name="Pagani I."/>
            <person name="Mavromatis K."/>
            <person name="Ovchinikova G."/>
            <person name="Pati A."/>
            <person name="Chen A."/>
            <person name="Palaniappan K."/>
            <person name="Land M."/>
            <person name="Hauser L."/>
            <person name="Brambilla E.M."/>
            <person name="Kotsyurbenko O."/>
            <person name="Rohde M."/>
            <person name="Tindall B.J."/>
            <person name="Abt B."/>
            <person name="Goker M."/>
            <person name="Detter J.C."/>
            <person name="Woyke T."/>
            <person name="Bristow J."/>
            <person name="Eisen J.A."/>
            <person name="Markowitz V."/>
            <person name="Hugenholtz P."/>
            <person name="Klenk H.P."/>
            <person name="Kyrpides N.C."/>
        </authorList>
    </citation>
    <scope>NUCLEOTIDE SEQUENCE [LARGE SCALE GENOMIC DNA]</scope>
    <source>
        <strain evidence="3">ATCC 51119 / DSM 12145 / JCM 21818 / LMG 10337 / NBRC 100064 / NCIMB 13643</strain>
    </source>
</reference>
<name>F0S788_PSESL</name>
<keyword evidence="3" id="KW-1185">Reference proteome</keyword>
<proteinExistence type="predicted"/>
<sequence>MDNRINNEVSENMDRLDLPLRNEIQNLRYIILNANENLEENMKWNAPNYHIKDADRITMKLYPPNQIQIIFHRGAKTQAQPEEKLLANDFGLLDWKSNDRAVLTLKDINDIELNKGKITSLVQSWLAATT</sequence>
<dbReference type="AlphaFoldDB" id="F0S788"/>
<evidence type="ECO:0000313" key="2">
    <source>
        <dbReference type="EMBL" id="ADY54361.1"/>
    </source>
</evidence>
<reference evidence="3" key="2">
    <citation type="submission" date="2011-02" db="EMBL/GenBank/DDBJ databases">
        <title>The complete genome of Pedobacter saltans DSM 12145.</title>
        <authorList>
            <consortium name="US DOE Joint Genome Institute (JGI-PGF)"/>
            <person name="Lucas S."/>
            <person name="Copeland A."/>
            <person name="Lapidus A."/>
            <person name="Bruce D."/>
            <person name="Goodwin L."/>
            <person name="Pitluck S."/>
            <person name="Kyrpides N."/>
            <person name="Mavromatis K."/>
            <person name="Pagani I."/>
            <person name="Ivanova N."/>
            <person name="Ovchinnikova G."/>
            <person name="Lu M."/>
            <person name="Detter J.C."/>
            <person name="Han C."/>
            <person name="Land M."/>
            <person name="Hauser L."/>
            <person name="Markowitz V."/>
            <person name="Cheng J.-F."/>
            <person name="Hugenholtz P."/>
            <person name="Woyke T."/>
            <person name="Wu D."/>
            <person name="Tindall B."/>
            <person name="Pomrenke H.G."/>
            <person name="Brambilla E."/>
            <person name="Klenk H.-P."/>
            <person name="Eisen J.A."/>
        </authorList>
    </citation>
    <scope>NUCLEOTIDE SEQUENCE [LARGE SCALE GENOMIC DNA]</scope>
    <source>
        <strain evidence="3">ATCC 51119 / DSM 12145 / JCM 21818 / LMG 10337 / NBRC 100064 / NCIMB 13643</strain>
    </source>
</reference>
<feature type="domain" description="YdhG-like" evidence="1">
    <location>
        <begin position="21"/>
        <end position="125"/>
    </location>
</feature>
<dbReference type="Pfam" id="PF08818">
    <property type="entry name" value="DUF1801"/>
    <property type="match status" value="1"/>
</dbReference>